<evidence type="ECO:0000313" key="2">
    <source>
        <dbReference type="Proteomes" id="UP001172673"/>
    </source>
</evidence>
<dbReference type="PANTHER" id="PTHR34365:SF7">
    <property type="entry name" value="GLYCINE-RICH DOMAIN-CONTAINING PROTEIN 1"/>
    <property type="match status" value="1"/>
</dbReference>
<dbReference type="AlphaFoldDB" id="A0AA39CET3"/>
<dbReference type="EMBL" id="JAPDRK010000015">
    <property type="protein sequence ID" value="KAJ9605631.1"/>
    <property type="molecule type" value="Genomic_DNA"/>
</dbReference>
<name>A0AA39CET3_9EURO</name>
<gene>
    <name evidence="1" type="ORF">H2200_009480</name>
</gene>
<dbReference type="PANTHER" id="PTHR34365">
    <property type="entry name" value="ENOLASE (DUF1399)"/>
    <property type="match status" value="1"/>
</dbReference>
<keyword evidence="2" id="KW-1185">Reference proteome</keyword>
<comment type="caution">
    <text evidence="1">The sequence shown here is derived from an EMBL/GenBank/DDBJ whole genome shotgun (WGS) entry which is preliminary data.</text>
</comment>
<proteinExistence type="predicted"/>
<dbReference type="Proteomes" id="UP001172673">
    <property type="component" value="Unassembled WGS sequence"/>
</dbReference>
<reference evidence="1" key="1">
    <citation type="submission" date="2022-10" db="EMBL/GenBank/DDBJ databases">
        <title>Culturing micro-colonial fungi from biological soil crusts in the Mojave desert and describing Neophaeococcomyces mojavensis, and introducing the new genera and species Taxawa tesnikishii.</title>
        <authorList>
            <person name="Kurbessoian T."/>
            <person name="Stajich J.E."/>
        </authorList>
    </citation>
    <scope>NUCLEOTIDE SEQUENCE</scope>
    <source>
        <strain evidence="1">TK_41</strain>
    </source>
</reference>
<evidence type="ECO:0000313" key="1">
    <source>
        <dbReference type="EMBL" id="KAJ9605631.1"/>
    </source>
</evidence>
<dbReference type="InterPro" id="IPR009836">
    <property type="entry name" value="GRDP-like"/>
</dbReference>
<accession>A0AA39CET3</accession>
<protein>
    <submittedName>
        <fullName evidence="1">Uncharacterized protein</fullName>
    </submittedName>
</protein>
<organism evidence="1 2">
    <name type="scientific">Cladophialophora chaetospira</name>
    <dbReference type="NCBI Taxonomy" id="386627"/>
    <lineage>
        <taxon>Eukaryota</taxon>
        <taxon>Fungi</taxon>
        <taxon>Dikarya</taxon>
        <taxon>Ascomycota</taxon>
        <taxon>Pezizomycotina</taxon>
        <taxon>Eurotiomycetes</taxon>
        <taxon>Chaetothyriomycetidae</taxon>
        <taxon>Chaetothyriales</taxon>
        <taxon>Herpotrichiellaceae</taxon>
        <taxon>Cladophialophora</taxon>
    </lineage>
</organism>
<sequence>MHDVERQWDTLHSDAGSQGFKGCLDDTKDASQFLNSHVQMNMFRRREDFTSSELDPHEWNRARTEFQVSSKHPKTAIPDSAIFRDVIVPAFDQVRNGAQLRYPNPGHLAVHLALGECFMKFKEKAIISPELNFLEAPQYEEGKPEKDLTSEIAQAEERWKTVVRLAVSRFAVWFENIESVLRHAAAYHRYGPNSNAHHAAITADYLPPLDVLMVWYAYMNNPSEYRNDNLASKLLEMPMPWEAVLNVIDMESLTYKLRPAASRLFATTTTQDADILVYLTQPPPYSELDPHNAFSTDLIAAVHELMDGDSFIQKMHALLWLRSPSLEGTLSRGLARYSALPQATGSSVAAWLDGVNSDVLLELVWRTHMLYPAVYAAYREEVFQGSEAESNLREERDWTDQATCYCWACERVRDDIPDYVRASDFETLDDRSEGSNRSLSMLDKDQISEIKADLAFHRYVEVFHNSHPSGTTLPTRAPTARAIQRQISEQESKDRAGKYYGVGYTVEVIRPAVYDKETGKLLRKQKTKVKRSQNMTGRWGRWGLYV</sequence>